<dbReference type="RefSeq" id="XP_041233971.1">
    <property type="nucleotide sequence ID" value="XM_041376394.1"/>
</dbReference>
<dbReference type="InterPro" id="IPR012337">
    <property type="entry name" value="RNaseH-like_sf"/>
</dbReference>
<dbReference type="GeneID" id="64670692"/>
<feature type="region of interest" description="Disordered" evidence="1">
    <location>
        <begin position="442"/>
        <end position="476"/>
    </location>
</feature>
<evidence type="ECO:0000313" key="3">
    <source>
        <dbReference type="Proteomes" id="UP001195769"/>
    </source>
</evidence>
<reference evidence="2" key="1">
    <citation type="journal article" date="2020" name="New Phytol.">
        <title>Comparative genomics reveals dynamic genome evolution in host specialist ectomycorrhizal fungi.</title>
        <authorList>
            <person name="Lofgren L.A."/>
            <person name="Nguyen N.H."/>
            <person name="Vilgalys R."/>
            <person name="Ruytinx J."/>
            <person name="Liao H.L."/>
            <person name="Branco S."/>
            <person name="Kuo A."/>
            <person name="LaButti K."/>
            <person name="Lipzen A."/>
            <person name="Andreopoulos W."/>
            <person name="Pangilinan J."/>
            <person name="Riley R."/>
            <person name="Hundley H."/>
            <person name="Na H."/>
            <person name="Barry K."/>
            <person name="Grigoriev I.V."/>
            <person name="Stajich J.E."/>
            <person name="Kennedy P.G."/>
        </authorList>
    </citation>
    <scope>NUCLEOTIDE SEQUENCE</scope>
    <source>
        <strain evidence="2">FC203</strain>
    </source>
</reference>
<sequence>MSSQTIRSIGEGNWGATCSDSTNVTKAGHHELVSIVGTMLDFCDAVHHLHNTIRDINKLLKLKFLMSMLKGIIKYFSKSTYSTTILQKEHNLAGDDKPVKALKKIGKTHFGTYWTAANALDPCLPHICNLVVAKSIKFKNNKIQGMFMNRASGKYSEFEQSILQYIMIVAPIIRALWSLEAAHANASDIFIFWLAIIATLNDLFSKGPNVTGIPVSLACEVTAIINKWYHEFFTNEVYFVALTLDPRYPNSDFLKKPTANVTTIAIPALSQRTGQCTPLPYPHAYTHVKDFLKEKLQKDLAHYVANPDSVLATSIFKVLSAAEVMSGLRHQLEAFWHGEWPFNQQVKDSNPLAWWGSLQDHPHARVLAHLAIKIFLVLVNSMPDKHTNSTITCQNAQMLVDMIQIGQWYRKHQNKDYVLSKYRPVVKFQNIEESVLQAVQTGSTDDESVADIDGVADLDNEDEAEDKLLESEIDEH</sequence>
<dbReference type="Proteomes" id="UP001195769">
    <property type="component" value="Unassembled WGS sequence"/>
</dbReference>
<dbReference type="SUPFAM" id="SSF53098">
    <property type="entry name" value="Ribonuclease H-like"/>
    <property type="match status" value="1"/>
</dbReference>
<keyword evidence="3" id="KW-1185">Reference proteome</keyword>
<feature type="compositionally biased region" description="Acidic residues" evidence="1">
    <location>
        <begin position="444"/>
        <end position="465"/>
    </location>
</feature>
<proteinExistence type="predicted"/>
<dbReference type="AlphaFoldDB" id="A0AAD4HU60"/>
<dbReference type="EMBL" id="JABBWK010000001">
    <property type="protein sequence ID" value="KAG1908396.1"/>
    <property type="molecule type" value="Genomic_DNA"/>
</dbReference>
<evidence type="ECO:0000313" key="2">
    <source>
        <dbReference type="EMBL" id="KAG1908396.1"/>
    </source>
</evidence>
<name>A0AAD4HU60_9AGAM</name>
<comment type="caution">
    <text evidence="2">The sequence shown here is derived from an EMBL/GenBank/DDBJ whole genome shotgun (WGS) entry which is preliminary data.</text>
</comment>
<protein>
    <submittedName>
        <fullName evidence="2">Ribonuclease H-like domain-containing protein</fullName>
    </submittedName>
</protein>
<gene>
    <name evidence="2" type="ORF">F5891DRAFT_973816</name>
</gene>
<organism evidence="2 3">
    <name type="scientific">Suillus fuscotomentosus</name>
    <dbReference type="NCBI Taxonomy" id="1912939"/>
    <lineage>
        <taxon>Eukaryota</taxon>
        <taxon>Fungi</taxon>
        <taxon>Dikarya</taxon>
        <taxon>Basidiomycota</taxon>
        <taxon>Agaricomycotina</taxon>
        <taxon>Agaricomycetes</taxon>
        <taxon>Agaricomycetidae</taxon>
        <taxon>Boletales</taxon>
        <taxon>Suillineae</taxon>
        <taxon>Suillaceae</taxon>
        <taxon>Suillus</taxon>
    </lineage>
</organism>
<feature type="compositionally biased region" description="Basic and acidic residues" evidence="1">
    <location>
        <begin position="466"/>
        <end position="476"/>
    </location>
</feature>
<evidence type="ECO:0000256" key="1">
    <source>
        <dbReference type="SAM" id="MobiDB-lite"/>
    </source>
</evidence>
<accession>A0AAD4HU60</accession>